<dbReference type="RefSeq" id="WP_347721833.1">
    <property type="nucleotide sequence ID" value="NZ_CP104395.1"/>
</dbReference>
<name>A0ABY8CK47_9ARCH</name>
<dbReference type="EMBL" id="CP104395">
    <property type="protein sequence ID" value="WEL20004.1"/>
    <property type="molecule type" value="Genomic_DNA"/>
</dbReference>
<accession>A0ABY8CK47</accession>
<sequence>MRRKGFIMPLNYVVLLVIGMIVLVLASVFAQSHAQNLSNFATNATLG</sequence>
<protein>
    <submittedName>
        <fullName evidence="1">Uncharacterized protein</fullName>
    </submittedName>
</protein>
<gene>
    <name evidence="1" type="ORF">SVXNc_1012</name>
</gene>
<reference evidence="1 2" key="1">
    <citation type="submission" date="2022-09" db="EMBL/GenBank/DDBJ databases">
        <title>Xylan utilization by haloarchaea-nanohaloarchaea associations.</title>
        <authorList>
            <person name="Yakimov M."/>
        </authorList>
    </citation>
    <scope>NUCLEOTIDE SEQUENCE [LARGE SCALE GENOMIC DNA]</scope>
    <source>
        <strain evidence="1 2">SVXNc</strain>
    </source>
</reference>
<proteinExistence type="predicted"/>
<evidence type="ECO:0000313" key="1">
    <source>
        <dbReference type="EMBL" id="WEL20004.1"/>
    </source>
</evidence>
<dbReference type="Proteomes" id="UP001218034">
    <property type="component" value="Chromosome"/>
</dbReference>
<evidence type="ECO:0000313" key="2">
    <source>
        <dbReference type="Proteomes" id="UP001218034"/>
    </source>
</evidence>
<dbReference type="GeneID" id="90590450"/>
<organism evidence="1 2">
    <name type="scientific">Candidatus Nanohalococcus occultus</name>
    <dbReference type="NCBI Taxonomy" id="2978047"/>
    <lineage>
        <taxon>Archaea</taxon>
        <taxon>Candidatus Nanohalarchaeota</taxon>
        <taxon>Candidatus Nanohalarchaeota incertae sedis</taxon>
        <taxon>Candidatus Nanohalococcus</taxon>
    </lineage>
</organism>
<keyword evidence="2" id="KW-1185">Reference proteome</keyword>